<dbReference type="Proteomes" id="UP000053599">
    <property type="component" value="Unassembled WGS sequence"/>
</dbReference>
<dbReference type="PANTHER" id="PTHR23294:SF59">
    <property type="entry name" value="UNC93-LIKE PROTEIN C922.05C"/>
    <property type="match status" value="1"/>
</dbReference>
<evidence type="ECO:0000256" key="1">
    <source>
        <dbReference type="ARBA" id="ARBA00004141"/>
    </source>
</evidence>
<dbReference type="EMBL" id="KN846953">
    <property type="protein sequence ID" value="KIV78964.1"/>
    <property type="molecule type" value="Genomic_DNA"/>
</dbReference>
<dbReference type="Pfam" id="PF05978">
    <property type="entry name" value="UNC-93"/>
    <property type="match status" value="1"/>
</dbReference>
<name>A0A0D1YDX4_9EURO</name>
<feature type="transmembrane region" description="Helical" evidence="6">
    <location>
        <begin position="89"/>
        <end position="106"/>
    </location>
</feature>
<dbReference type="PANTHER" id="PTHR23294">
    <property type="entry name" value="ET TRANSLATION PRODUCT-RELATED"/>
    <property type="match status" value="1"/>
</dbReference>
<evidence type="ECO:0000256" key="5">
    <source>
        <dbReference type="SAM" id="MobiDB-lite"/>
    </source>
</evidence>
<feature type="transmembrane region" description="Helical" evidence="6">
    <location>
        <begin position="443"/>
        <end position="464"/>
    </location>
</feature>
<feature type="transmembrane region" description="Helical" evidence="6">
    <location>
        <begin position="415"/>
        <end position="431"/>
    </location>
</feature>
<dbReference type="HOGENOM" id="CLU_030884_0_0_1"/>
<dbReference type="SUPFAM" id="SSF103473">
    <property type="entry name" value="MFS general substrate transporter"/>
    <property type="match status" value="1"/>
</dbReference>
<evidence type="ECO:0000256" key="4">
    <source>
        <dbReference type="ARBA" id="ARBA00023136"/>
    </source>
</evidence>
<evidence type="ECO:0000256" key="2">
    <source>
        <dbReference type="ARBA" id="ARBA00022692"/>
    </source>
</evidence>
<evidence type="ECO:0000256" key="6">
    <source>
        <dbReference type="SAM" id="Phobius"/>
    </source>
</evidence>
<reference evidence="7 8" key="1">
    <citation type="submission" date="2015-01" db="EMBL/GenBank/DDBJ databases">
        <title>The Genome Sequence of Exophiala sideris CBS121828.</title>
        <authorList>
            <consortium name="The Broad Institute Genomics Platform"/>
            <person name="Cuomo C."/>
            <person name="de Hoog S."/>
            <person name="Gorbushina A."/>
            <person name="Stielow B."/>
            <person name="Teixiera M."/>
            <person name="Abouelleil A."/>
            <person name="Chapman S.B."/>
            <person name="Priest M."/>
            <person name="Young S.K."/>
            <person name="Wortman J."/>
            <person name="Nusbaum C."/>
            <person name="Birren B."/>
        </authorList>
    </citation>
    <scope>NUCLEOTIDE SEQUENCE [LARGE SCALE GENOMIC DNA]</scope>
    <source>
        <strain evidence="7 8">CBS 121828</strain>
    </source>
</reference>
<protein>
    <submittedName>
        <fullName evidence="7">Uncharacterized protein</fullName>
    </submittedName>
</protein>
<keyword evidence="3 6" id="KW-1133">Transmembrane helix</keyword>
<feature type="transmembrane region" description="Helical" evidence="6">
    <location>
        <begin position="211"/>
        <end position="231"/>
    </location>
</feature>
<feature type="transmembrane region" description="Helical" evidence="6">
    <location>
        <begin position="48"/>
        <end position="69"/>
    </location>
</feature>
<feature type="transmembrane region" description="Helical" evidence="6">
    <location>
        <begin position="144"/>
        <end position="166"/>
    </location>
</feature>
<comment type="subcellular location">
    <subcellularLocation>
        <location evidence="1">Membrane</location>
        <topology evidence="1">Multi-pass membrane protein</topology>
    </subcellularLocation>
</comment>
<feature type="transmembrane region" description="Helical" evidence="6">
    <location>
        <begin position="332"/>
        <end position="357"/>
    </location>
</feature>
<dbReference type="OrthoDB" id="196103at2759"/>
<dbReference type="GO" id="GO:0016020">
    <property type="term" value="C:membrane"/>
    <property type="evidence" value="ECO:0007669"/>
    <property type="project" value="UniProtKB-SubCell"/>
</dbReference>
<dbReference type="InterPro" id="IPR051617">
    <property type="entry name" value="UNC-93-like_regulator"/>
</dbReference>
<dbReference type="AlphaFoldDB" id="A0A0D1YDX4"/>
<feature type="transmembrane region" description="Helical" evidence="6">
    <location>
        <begin position="113"/>
        <end position="132"/>
    </location>
</feature>
<feature type="region of interest" description="Disordered" evidence="5">
    <location>
        <begin position="18"/>
        <end position="37"/>
    </location>
</feature>
<organism evidence="7 8">
    <name type="scientific">Exophiala sideris</name>
    <dbReference type="NCBI Taxonomy" id="1016849"/>
    <lineage>
        <taxon>Eukaryota</taxon>
        <taxon>Fungi</taxon>
        <taxon>Dikarya</taxon>
        <taxon>Ascomycota</taxon>
        <taxon>Pezizomycotina</taxon>
        <taxon>Eurotiomycetes</taxon>
        <taxon>Chaetothyriomycetidae</taxon>
        <taxon>Chaetothyriales</taxon>
        <taxon>Herpotrichiellaceae</taxon>
        <taxon>Exophiala</taxon>
    </lineage>
</organism>
<evidence type="ECO:0000313" key="8">
    <source>
        <dbReference type="Proteomes" id="UP000053599"/>
    </source>
</evidence>
<feature type="transmembrane region" description="Helical" evidence="6">
    <location>
        <begin position="178"/>
        <end position="199"/>
    </location>
</feature>
<feature type="transmembrane region" description="Helical" evidence="6">
    <location>
        <begin position="300"/>
        <end position="320"/>
    </location>
</feature>
<proteinExistence type="predicted"/>
<evidence type="ECO:0000313" key="7">
    <source>
        <dbReference type="EMBL" id="KIV78964.1"/>
    </source>
</evidence>
<keyword evidence="4 6" id="KW-0472">Membrane</keyword>
<gene>
    <name evidence="7" type="ORF">PV11_06562</name>
</gene>
<dbReference type="InterPro" id="IPR010291">
    <property type="entry name" value="Ion_channel_UNC-93"/>
</dbReference>
<feature type="transmembrane region" description="Helical" evidence="6">
    <location>
        <begin position="377"/>
        <end position="403"/>
    </location>
</feature>
<dbReference type="Gene3D" id="1.20.1250.20">
    <property type="entry name" value="MFS general substrate transporter like domains"/>
    <property type="match status" value="1"/>
</dbReference>
<keyword evidence="2 6" id="KW-0812">Transmembrane</keyword>
<accession>A0A0D1YDX4</accession>
<feature type="transmembrane region" description="Helical" evidence="6">
    <location>
        <begin position="268"/>
        <end position="288"/>
    </location>
</feature>
<dbReference type="InterPro" id="IPR036259">
    <property type="entry name" value="MFS_trans_sf"/>
</dbReference>
<evidence type="ECO:0000256" key="3">
    <source>
        <dbReference type="ARBA" id="ARBA00022989"/>
    </source>
</evidence>
<sequence length="510" mass="55997">MQDRGSYDLTGKRKTFKPVNMTAPEREAEPTMDTPNVPKSKLRLNRPFNQNMIVGCILFCLPGIYLALTGLGAGGGKPSSQYVASKTNAILYGIFTIFGCLGGSVLNLIGPKLTFVIGAIGYPLYVGGLWYFDRTGNEWFPLFAGAMLGISAGFLWTACGFIQLAYAEESQKAMFITIQWAMTAFGGTVGSLIAFGINVHATDSSGVSTPVYAVFVTIMCLSIVIAFFCIVKPEDVVRDDGTHLAVFHATDARTEIKGILELFTDPKILLLLPGIFVAEVALAIMSSINGYFYNLRTRSLNNVMFEFVMIPFPLALAWIMDTKFVKKRRSRGLLGCTIIGVVTIGTYSSMAAFIHIYDIDRNATPPEVDWTDGRFAWGFILYLLCGIIYAGFQICGQWVLGALTNEPAKCARYAGLYKGITSLGLMTVFLMDGENVSYKIENIVQFVLYVVGLCSLFGITWFCVKDTNYFLEADVIVPRHVEEEVMVHGMVEQQVSTDVKDKDVAKAVAA</sequence>